<feature type="transmembrane region" description="Helical" evidence="3">
    <location>
        <begin position="182"/>
        <end position="206"/>
    </location>
</feature>
<feature type="transmembrane region" description="Helical" evidence="3">
    <location>
        <begin position="212"/>
        <end position="232"/>
    </location>
</feature>
<dbReference type="Gene3D" id="1.20.1250.20">
    <property type="entry name" value="MFS general substrate transporter like domains"/>
    <property type="match status" value="2"/>
</dbReference>
<dbReference type="EMBL" id="JALNTZ010000001">
    <property type="protein sequence ID" value="KAJ3665471.1"/>
    <property type="molecule type" value="Genomic_DNA"/>
</dbReference>
<dbReference type="SUPFAM" id="SSF103473">
    <property type="entry name" value="MFS general substrate transporter"/>
    <property type="match status" value="1"/>
</dbReference>
<feature type="transmembrane region" description="Helical" evidence="3">
    <location>
        <begin position="510"/>
        <end position="531"/>
    </location>
</feature>
<dbReference type="GO" id="GO:0016020">
    <property type="term" value="C:membrane"/>
    <property type="evidence" value="ECO:0007669"/>
    <property type="project" value="UniProtKB-SubCell"/>
</dbReference>
<reference evidence="5" key="1">
    <citation type="journal article" date="2023" name="G3 (Bethesda)">
        <title>Whole genome assemblies of Zophobas morio and Tenebrio molitor.</title>
        <authorList>
            <person name="Kaur S."/>
            <person name="Stinson S.A."/>
            <person name="diCenzo G.C."/>
        </authorList>
    </citation>
    <scope>NUCLEOTIDE SEQUENCE</scope>
    <source>
        <strain evidence="5">QUZm001</strain>
    </source>
</reference>
<evidence type="ECO:0000313" key="6">
    <source>
        <dbReference type="Proteomes" id="UP001168821"/>
    </source>
</evidence>
<organism evidence="5 6">
    <name type="scientific">Zophobas morio</name>
    <dbReference type="NCBI Taxonomy" id="2755281"/>
    <lineage>
        <taxon>Eukaryota</taxon>
        <taxon>Metazoa</taxon>
        <taxon>Ecdysozoa</taxon>
        <taxon>Arthropoda</taxon>
        <taxon>Hexapoda</taxon>
        <taxon>Insecta</taxon>
        <taxon>Pterygota</taxon>
        <taxon>Neoptera</taxon>
        <taxon>Endopterygota</taxon>
        <taxon>Coleoptera</taxon>
        <taxon>Polyphaga</taxon>
        <taxon>Cucujiformia</taxon>
        <taxon>Tenebrionidae</taxon>
        <taxon>Zophobas</taxon>
    </lineage>
</organism>
<dbReference type="CDD" id="cd17352">
    <property type="entry name" value="MFS_MCT_SLC16"/>
    <property type="match status" value="1"/>
</dbReference>
<dbReference type="PANTHER" id="PTHR11360:SF238">
    <property type="entry name" value="SD10469P"/>
    <property type="match status" value="1"/>
</dbReference>
<comment type="subcellular location">
    <subcellularLocation>
        <location evidence="1">Membrane</location>
        <topology evidence="1">Multi-pass membrane protein</topology>
    </subcellularLocation>
</comment>
<gene>
    <name evidence="5" type="ORF">Zmor_000964</name>
</gene>
<dbReference type="InterPro" id="IPR011701">
    <property type="entry name" value="MFS"/>
</dbReference>
<keyword evidence="3" id="KW-0472">Membrane</keyword>
<feature type="transmembrane region" description="Helical" evidence="3">
    <location>
        <begin position="603"/>
        <end position="623"/>
    </location>
</feature>
<dbReference type="Pfam" id="PF07690">
    <property type="entry name" value="MFS_1"/>
    <property type="match status" value="2"/>
</dbReference>
<feature type="transmembrane region" description="Helical" evidence="3">
    <location>
        <begin position="444"/>
        <end position="467"/>
    </location>
</feature>
<comment type="caution">
    <text evidence="5">The sequence shown here is derived from an EMBL/GenBank/DDBJ whole genome shotgun (WGS) entry which is preliminary data.</text>
</comment>
<evidence type="ECO:0000256" key="2">
    <source>
        <dbReference type="SAM" id="MobiDB-lite"/>
    </source>
</evidence>
<feature type="transmembrane region" description="Helical" evidence="3">
    <location>
        <begin position="93"/>
        <end position="113"/>
    </location>
</feature>
<feature type="domain" description="Major facilitator superfamily (MFS) profile" evidence="4">
    <location>
        <begin position="56"/>
        <end position="625"/>
    </location>
</feature>
<protein>
    <recommendedName>
        <fullName evidence="4">Major facilitator superfamily (MFS) profile domain-containing protein</fullName>
    </recommendedName>
</protein>
<keyword evidence="3" id="KW-1133">Transmembrane helix</keyword>
<feature type="transmembrane region" description="Helical" evidence="3">
    <location>
        <begin position="571"/>
        <end position="591"/>
    </location>
</feature>
<feature type="transmembrane region" description="Helical" evidence="3">
    <location>
        <begin position="55"/>
        <end position="81"/>
    </location>
</feature>
<dbReference type="PANTHER" id="PTHR11360">
    <property type="entry name" value="MONOCARBOXYLATE TRANSPORTER"/>
    <property type="match status" value="1"/>
</dbReference>
<evidence type="ECO:0000259" key="4">
    <source>
        <dbReference type="PROSITE" id="PS50850"/>
    </source>
</evidence>
<dbReference type="InterPro" id="IPR020846">
    <property type="entry name" value="MFS_dom"/>
</dbReference>
<feature type="transmembrane region" description="Helical" evidence="3">
    <location>
        <begin position="479"/>
        <end position="498"/>
    </location>
</feature>
<sequence length="641" mass="69981">MSPPNGAPPGNSENEYLPVPTSSQIDTKDLEEKQPLNDVVQEDEAEVVVPPDGGWGWVVVFASFMCNMIVDGIIFSFGSFLEPISQEFNVTKAYVALVGSLMSGFYLIAGPFASAVANRYGFRLVAIGGSVLAALAFALANFAMNVEYLCVVFGVLGGVGFGFIYVPSIITVGFYFEKWRALATGIGVCGSGFGTFLFAPMTAWLIENLGWRTALLCQGAIVFSSVVFGLLYRPLKPTKVQNIKEKDDDATELKMDPEKLPPLTKMKMEKALEAMKSESCHASQGSLNRVLGANNASYPRVSDVYHTISIPQQRVLDMSCYEKRLSVPFFTNEDSVKDVEGKELLLEKQSANATIVPTGERRDSTAEQEVNRPMYRDDIFFSASLTRLPQYTSRTSIAYNLSVTRLPTKNDIDEEKKRSCKLCPEAVKRTLATMLDYSLLKSPTFLLLAVGGFFTMMGFYVPFMYLVNRAKDAGMIEEYFGFLISAIGIANTIGRVLCGVLSSFPGVNALFVTNAALTIGGIATIFSGFSMTPEYQFFYTAVFGLSISTFASLRSIVVVDLLGLEKLTNAFGLLLLFQGVAAIFGAPLAGAFNEAVGDYNASFYFSGGLLLLSAVMCYPLNYINRIEMAKRNNVDNKSVPV</sequence>
<dbReference type="InterPro" id="IPR050327">
    <property type="entry name" value="Proton-linked_MCT"/>
</dbReference>
<dbReference type="PROSITE" id="PS50850">
    <property type="entry name" value="MFS"/>
    <property type="match status" value="1"/>
</dbReference>
<proteinExistence type="predicted"/>
<dbReference type="Proteomes" id="UP001168821">
    <property type="component" value="Unassembled WGS sequence"/>
</dbReference>
<dbReference type="InterPro" id="IPR036259">
    <property type="entry name" value="MFS_trans_sf"/>
</dbReference>
<keyword evidence="6" id="KW-1185">Reference proteome</keyword>
<feature type="transmembrane region" description="Helical" evidence="3">
    <location>
        <begin position="146"/>
        <end position="175"/>
    </location>
</feature>
<name>A0AA38J467_9CUCU</name>
<keyword evidence="3" id="KW-0812">Transmembrane</keyword>
<feature type="transmembrane region" description="Helical" evidence="3">
    <location>
        <begin position="120"/>
        <end position="140"/>
    </location>
</feature>
<dbReference type="GO" id="GO:0008028">
    <property type="term" value="F:monocarboxylic acid transmembrane transporter activity"/>
    <property type="evidence" value="ECO:0007669"/>
    <property type="project" value="TreeGrafter"/>
</dbReference>
<accession>A0AA38J467</accession>
<feature type="transmembrane region" description="Helical" evidence="3">
    <location>
        <begin position="537"/>
        <end position="559"/>
    </location>
</feature>
<dbReference type="AlphaFoldDB" id="A0AA38J467"/>
<feature type="region of interest" description="Disordered" evidence="2">
    <location>
        <begin position="1"/>
        <end position="28"/>
    </location>
</feature>
<evidence type="ECO:0000313" key="5">
    <source>
        <dbReference type="EMBL" id="KAJ3665471.1"/>
    </source>
</evidence>
<evidence type="ECO:0000256" key="1">
    <source>
        <dbReference type="ARBA" id="ARBA00004141"/>
    </source>
</evidence>
<evidence type="ECO:0000256" key="3">
    <source>
        <dbReference type="SAM" id="Phobius"/>
    </source>
</evidence>